<dbReference type="GO" id="GO:0005509">
    <property type="term" value="F:calcium ion binding"/>
    <property type="evidence" value="ECO:0007669"/>
    <property type="project" value="InterPro"/>
</dbReference>
<dbReference type="Pfam" id="PF13205">
    <property type="entry name" value="Big_5"/>
    <property type="match status" value="1"/>
</dbReference>
<dbReference type="KEGG" id="scl:sce0688"/>
<dbReference type="SUPFAM" id="SSF56219">
    <property type="entry name" value="DNase I-like"/>
    <property type="match status" value="1"/>
</dbReference>
<dbReference type="Pfam" id="PF03372">
    <property type="entry name" value="Exo_endo_phos"/>
    <property type="match status" value="1"/>
</dbReference>
<dbReference type="CDD" id="cd10283">
    <property type="entry name" value="MnuA_DNase1-like"/>
    <property type="match status" value="1"/>
</dbReference>
<dbReference type="eggNOG" id="COG2374">
    <property type="taxonomic scope" value="Bacteria"/>
</dbReference>
<feature type="region of interest" description="Disordered" evidence="4">
    <location>
        <begin position="220"/>
        <end position="247"/>
    </location>
</feature>
<dbReference type="InterPro" id="IPR032812">
    <property type="entry name" value="SbsA_Ig"/>
</dbReference>
<keyword evidence="2" id="KW-0964">Secreted</keyword>
<dbReference type="InterPro" id="IPR005135">
    <property type="entry name" value="Endo/exonuclease/phosphatase"/>
</dbReference>
<dbReference type="STRING" id="448385.sce0688"/>
<dbReference type="EMBL" id="AM746676">
    <property type="protein sequence ID" value="CAN90845.1"/>
    <property type="molecule type" value="Genomic_DNA"/>
</dbReference>
<gene>
    <name evidence="6" type="ordered locus">sce0688</name>
</gene>
<feature type="compositionally biased region" description="Polar residues" evidence="4">
    <location>
        <begin position="227"/>
        <end position="247"/>
    </location>
</feature>
<dbReference type="Gene3D" id="2.60.40.1260">
    <property type="entry name" value="Lamin Tail domain"/>
    <property type="match status" value="1"/>
</dbReference>
<dbReference type="Gene3D" id="3.60.10.10">
    <property type="entry name" value="Endonuclease/exonuclease/phosphatase"/>
    <property type="match status" value="1"/>
</dbReference>
<dbReference type="Pfam" id="PF24517">
    <property type="entry name" value="CBM96"/>
    <property type="match status" value="1"/>
</dbReference>
<accession>A9END1</accession>
<dbReference type="InterPro" id="IPR036415">
    <property type="entry name" value="Lamin_tail_dom_sf"/>
</dbReference>
<keyword evidence="6" id="KW-0540">Nuclease</keyword>
<protein>
    <submittedName>
        <fullName evidence="6">Endonuclease/exonuclease/phosphatase family</fullName>
    </submittedName>
</protein>
<dbReference type="AlphaFoldDB" id="A9END1"/>
<dbReference type="InterPro" id="IPR055372">
    <property type="entry name" value="CBM96"/>
</dbReference>
<dbReference type="InterPro" id="IPR001322">
    <property type="entry name" value="Lamin_tail_dom"/>
</dbReference>
<dbReference type="eggNOG" id="COG3509">
    <property type="taxonomic scope" value="Bacteria"/>
</dbReference>
<dbReference type="Proteomes" id="UP000002139">
    <property type="component" value="Chromosome"/>
</dbReference>
<keyword evidence="6" id="KW-0378">Hydrolase</keyword>
<name>A9END1_SORC5</name>
<evidence type="ECO:0000256" key="4">
    <source>
        <dbReference type="SAM" id="MobiDB-lite"/>
    </source>
</evidence>
<feature type="domain" description="LTD" evidence="5">
    <location>
        <begin position="48"/>
        <end position="223"/>
    </location>
</feature>
<dbReference type="PROSITE" id="PS51841">
    <property type="entry name" value="LTD"/>
    <property type="match status" value="1"/>
</dbReference>
<dbReference type="GO" id="GO:0005576">
    <property type="term" value="C:extracellular region"/>
    <property type="evidence" value="ECO:0007669"/>
    <property type="project" value="UniProtKB-SubCell"/>
</dbReference>
<dbReference type="GO" id="GO:0004519">
    <property type="term" value="F:endonuclease activity"/>
    <property type="evidence" value="ECO:0007669"/>
    <property type="project" value="UniProtKB-KW"/>
</dbReference>
<dbReference type="NCBIfam" id="NF033679">
    <property type="entry name" value="DNRLRE_dom"/>
    <property type="match status" value="1"/>
</dbReference>
<dbReference type="PANTHER" id="PTHR42834">
    <property type="entry name" value="ENDONUCLEASE/EXONUCLEASE/PHOSPHATASE FAMILY PROTEIN (AFU_ORTHOLOGUE AFUA_3G09210)"/>
    <property type="match status" value="1"/>
</dbReference>
<reference evidence="6 7" key="1">
    <citation type="journal article" date="2007" name="Nat. Biotechnol.">
        <title>Complete genome sequence of the myxobacterium Sorangium cellulosum.</title>
        <authorList>
            <person name="Schneiker S."/>
            <person name="Perlova O."/>
            <person name="Kaiser O."/>
            <person name="Gerth K."/>
            <person name="Alici A."/>
            <person name="Altmeyer M.O."/>
            <person name="Bartels D."/>
            <person name="Bekel T."/>
            <person name="Beyer S."/>
            <person name="Bode E."/>
            <person name="Bode H.B."/>
            <person name="Bolten C.J."/>
            <person name="Choudhuri J.V."/>
            <person name="Doss S."/>
            <person name="Elnakady Y.A."/>
            <person name="Frank B."/>
            <person name="Gaigalat L."/>
            <person name="Goesmann A."/>
            <person name="Groeger C."/>
            <person name="Gross F."/>
            <person name="Jelsbak L."/>
            <person name="Jelsbak L."/>
            <person name="Kalinowski J."/>
            <person name="Kegler C."/>
            <person name="Knauber T."/>
            <person name="Konietzny S."/>
            <person name="Kopp M."/>
            <person name="Krause L."/>
            <person name="Krug D."/>
            <person name="Linke B."/>
            <person name="Mahmud T."/>
            <person name="Martinez-Arias R."/>
            <person name="McHardy A.C."/>
            <person name="Merai M."/>
            <person name="Meyer F."/>
            <person name="Mormann S."/>
            <person name="Munoz-Dorado J."/>
            <person name="Perez J."/>
            <person name="Pradella S."/>
            <person name="Rachid S."/>
            <person name="Raddatz G."/>
            <person name="Rosenau F."/>
            <person name="Rueckert C."/>
            <person name="Sasse F."/>
            <person name="Scharfe M."/>
            <person name="Schuster S.C."/>
            <person name="Suen G."/>
            <person name="Treuner-Lange A."/>
            <person name="Velicer G.J."/>
            <person name="Vorholter F.-J."/>
            <person name="Weissman K.J."/>
            <person name="Welch R.D."/>
            <person name="Wenzel S.C."/>
            <person name="Whitworth D.E."/>
            <person name="Wilhelm S."/>
            <person name="Wittmann C."/>
            <person name="Bloecker H."/>
            <person name="Puehler A."/>
            <person name="Mueller R."/>
        </authorList>
    </citation>
    <scope>NUCLEOTIDE SEQUENCE [LARGE SCALE GENOMIC DNA]</scope>
    <source>
        <strain evidence="7">So ce56</strain>
    </source>
</reference>
<dbReference type="SUPFAM" id="SSF103647">
    <property type="entry name" value="TSP type-3 repeat"/>
    <property type="match status" value="1"/>
</dbReference>
<dbReference type="InterPro" id="IPR028974">
    <property type="entry name" value="TSP_type-3_rpt"/>
</dbReference>
<proteinExistence type="predicted"/>
<dbReference type="SUPFAM" id="SSF74853">
    <property type="entry name" value="Lamin A/C globular tail domain"/>
    <property type="match status" value="1"/>
</dbReference>
<feature type="region of interest" description="Disordered" evidence="4">
    <location>
        <begin position="962"/>
        <end position="994"/>
    </location>
</feature>
<dbReference type="Pfam" id="PF00932">
    <property type="entry name" value="LTD"/>
    <property type="match status" value="1"/>
</dbReference>
<dbReference type="PANTHER" id="PTHR42834:SF1">
    <property type="entry name" value="ENDONUCLEASE_EXONUCLEASE_PHOSPHATASE FAMILY PROTEIN (AFU_ORTHOLOGUE AFUA_3G09210)"/>
    <property type="match status" value="1"/>
</dbReference>
<evidence type="ECO:0000259" key="5">
    <source>
        <dbReference type="PROSITE" id="PS51841"/>
    </source>
</evidence>
<evidence type="ECO:0000313" key="6">
    <source>
        <dbReference type="EMBL" id="CAN90845.1"/>
    </source>
</evidence>
<evidence type="ECO:0000256" key="2">
    <source>
        <dbReference type="ARBA" id="ARBA00022525"/>
    </source>
</evidence>
<keyword evidence="6" id="KW-0255">Endonuclease</keyword>
<evidence type="ECO:0000256" key="1">
    <source>
        <dbReference type="ARBA" id="ARBA00004613"/>
    </source>
</evidence>
<keyword evidence="3" id="KW-0732">Signal</keyword>
<sequence length="1174" mass="120266">MLKLPLFPRALSRAGYSLLRRDRVRWTAAMALATAWGCGGSPEPGELGTAELAATLPSGRVVISQVYGGGGNAGAVYTHDFVELFNRSNEPVSLAGWSIQYASASGTGALGATTTQLTELPAITLQPGQYFLVQEAGGSGSGAPLPAADLVDATPINMSGSAGKVALVRQATGLGCNGGTAPCSAAQEALIEDLVGFGGASYFEGAAPAPATANATASLRQGAGCQDTGSNVDDLSTGTPTPRNTSTAALECGGDTPPAVTSTVPGNGATGADPTASLSVTFSEAVAVADAFELSCGGSARPFVASGGPLAFTLTPAEPLPPSAACLLVVRASGVQEQDPGSNGTIDPLPADVSVSFTTAQAAQALAIHDIQGRAHLSPRSGAVVKTTGLVATLRSNGFTVESPAPDGDPATSEGLLVFTGAAPSVRVGDLVELTGEVTEYRAGCADPCTPSRGSAYNNLTVTELARPQITVLSSGHALPAPVSIGFAPGARRPPAQIIEDDASGSVEAANGFDPESDGIDFWESLEGMRVSINAPAVVGPTREFPSSGTAEIALVPGDRDAATGDAAGLRSARGAVVVSPGDFNPERILLQVPLRPTTPALDVGATFAGPIVGTVDYNFANYKLLPIDEALPAATSTLSREVTSLGPRTADDLDVAAFNVENLDPGDPQEKFDRLARILVENLGSPDLVALEEVQDNSGPTNNGVVDASTTFARLIAAIAAVPGGPSTYQFRSIDPTDGTDGGEPGGNIRVGFLFRTDRGLEFVDRPGAGALTPNEVLGGAGGVSLRYSPGRIDPGNPAFASSRKPLAGEFRWNGQPLFVVANHWNSKGGDEPLYGRFQPPTLSSEVQRRQQATVVAGFVRQILDSDPAANVVVLGDLNDFQFSAPLGILKDAGLTTLIETLPPEERYTYVFDGNGQSLDHVLVSANLAGPKLVGFDVVHVNAEFADQASDHDPGVARFRVAPAPDLDGDGVPDASDNCPAEPNAAQGDSDGDGLGNACDLECVSLRRGAFGAVQDSFVEGPTTGWAYGAYPYLITSASAVQPATAVLAYDLSFIPEGSSVTSATLSLSYAWKPAGSVVTVHRVNGAWEESTLHGGGFSGTNPAVEASLTTLAQTDAFVTADLTSLVQGWVDGAQPNHGVALVDANNRTDFRASEYPDIARRPKLDVCYHAAE</sequence>
<comment type="subcellular location">
    <subcellularLocation>
        <location evidence="1">Secreted</location>
    </subcellularLocation>
</comment>
<evidence type="ECO:0000256" key="3">
    <source>
        <dbReference type="ARBA" id="ARBA00022729"/>
    </source>
</evidence>
<organism evidence="6 7">
    <name type="scientific">Sorangium cellulosum (strain So ce56)</name>
    <name type="common">Polyangium cellulosum (strain So ce56)</name>
    <dbReference type="NCBI Taxonomy" id="448385"/>
    <lineage>
        <taxon>Bacteria</taxon>
        <taxon>Pseudomonadati</taxon>
        <taxon>Myxococcota</taxon>
        <taxon>Polyangia</taxon>
        <taxon>Polyangiales</taxon>
        <taxon>Polyangiaceae</taxon>
        <taxon>Sorangium</taxon>
    </lineage>
</organism>
<keyword evidence="7" id="KW-1185">Reference proteome</keyword>
<dbReference type="HOGENOM" id="CLU_273726_0_0_7"/>
<dbReference type="CDD" id="cd04486">
    <property type="entry name" value="YhcR_OBF_like"/>
    <property type="match status" value="1"/>
</dbReference>
<dbReference type="InterPro" id="IPR036691">
    <property type="entry name" value="Endo/exonu/phosph_ase_sf"/>
</dbReference>
<dbReference type="eggNOG" id="COG2304">
    <property type="taxonomic scope" value="Bacteria"/>
</dbReference>
<evidence type="ECO:0000313" key="7">
    <source>
        <dbReference type="Proteomes" id="UP000002139"/>
    </source>
</evidence>